<dbReference type="InterPro" id="IPR018750">
    <property type="entry name" value="DUF2306_membrane"/>
</dbReference>
<dbReference type="RefSeq" id="WP_181875912.1">
    <property type="nucleotide sequence ID" value="NZ_UGYW01000002.1"/>
</dbReference>
<proteinExistence type="predicted"/>
<feature type="transmembrane region" description="Helical" evidence="1">
    <location>
        <begin position="94"/>
        <end position="115"/>
    </location>
</feature>
<keyword evidence="1" id="KW-0812">Transmembrane</keyword>
<dbReference type="AlphaFoldDB" id="A0A380BHK6"/>
<name>A0A380BHK6_SPHSI</name>
<dbReference type="EMBL" id="UGYW01000002">
    <property type="protein sequence ID" value="SUJ01175.1"/>
    <property type="molecule type" value="Genomic_DNA"/>
</dbReference>
<keyword evidence="1" id="KW-0472">Membrane</keyword>
<feature type="transmembrane region" description="Helical" evidence="1">
    <location>
        <begin position="54"/>
        <end position="74"/>
    </location>
</feature>
<reference evidence="2 3" key="1">
    <citation type="submission" date="2018-06" db="EMBL/GenBank/DDBJ databases">
        <authorList>
            <consortium name="Pathogen Informatics"/>
            <person name="Doyle S."/>
        </authorList>
    </citation>
    <scope>NUCLEOTIDE SEQUENCE [LARGE SCALE GENOMIC DNA]</scope>
    <source>
        <strain evidence="2 3">NCTC11388</strain>
    </source>
</reference>
<feature type="transmembrane region" description="Helical" evidence="1">
    <location>
        <begin position="12"/>
        <end position="34"/>
    </location>
</feature>
<accession>A0A380BHK6</accession>
<dbReference type="PROSITE" id="PS51257">
    <property type="entry name" value="PROKAR_LIPOPROTEIN"/>
    <property type="match status" value="1"/>
</dbReference>
<gene>
    <name evidence="2" type="ORF">NCTC11388_00730</name>
</gene>
<protein>
    <submittedName>
        <fullName evidence="2">Predicted membrane protein (DUF2306)</fullName>
    </submittedName>
</protein>
<evidence type="ECO:0000313" key="2">
    <source>
        <dbReference type="EMBL" id="SUJ01175.1"/>
    </source>
</evidence>
<keyword evidence="1" id="KW-1133">Transmembrane helix</keyword>
<feature type="transmembrane region" description="Helical" evidence="1">
    <location>
        <begin position="155"/>
        <end position="180"/>
    </location>
</feature>
<evidence type="ECO:0000313" key="3">
    <source>
        <dbReference type="Proteomes" id="UP000254893"/>
    </source>
</evidence>
<organism evidence="2 3">
    <name type="scientific">Sphingobacterium spiritivorum</name>
    <name type="common">Flavobacterium spiritivorum</name>
    <dbReference type="NCBI Taxonomy" id="258"/>
    <lineage>
        <taxon>Bacteria</taxon>
        <taxon>Pseudomonadati</taxon>
        <taxon>Bacteroidota</taxon>
        <taxon>Sphingobacteriia</taxon>
        <taxon>Sphingobacteriales</taxon>
        <taxon>Sphingobacteriaceae</taxon>
        <taxon>Sphingobacterium</taxon>
    </lineage>
</organism>
<sequence length="213" mass="25263">METSFKNLTIQLFWLLIFGYSCYLMAEITWRYRFFELDAAFLQIKQTEIQHVSWYKYIFYTHVCTAILALPAGFTQFNSRLLLRYPRIHRRVGYLYVGIILFLAAPSGLLIGLHANGGLTAQVAFVLLGLLWFYFTLMAVLTIRKGNVRSHQKFMYRSFALTCSALTLRYWKVVIVYFFQPNPMDVYQIIAWLGWVPNLLIIEWFIYRKFNKL</sequence>
<feature type="transmembrane region" description="Helical" evidence="1">
    <location>
        <begin position="186"/>
        <end position="207"/>
    </location>
</feature>
<dbReference type="Pfam" id="PF10067">
    <property type="entry name" value="DUF2306"/>
    <property type="match status" value="1"/>
</dbReference>
<evidence type="ECO:0000256" key="1">
    <source>
        <dbReference type="SAM" id="Phobius"/>
    </source>
</evidence>
<feature type="transmembrane region" description="Helical" evidence="1">
    <location>
        <begin position="121"/>
        <end position="143"/>
    </location>
</feature>
<dbReference type="Proteomes" id="UP000254893">
    <property type="component" value="Unassembled WGS sequence"/>
</dbReference>